<sequence>MRLDPARRKKAEAYALQLLNLVDPTGINAEAAKRAFSRMSDEEFNRLREGLPVYNPTGGKVKIDHMRNIKICEAMGLSLCQRLWLTEPKTGILQRTRYPHLVFRLPARRQTQMQEKKMAVAKNDKVRDKLSGQVVGPSKASGVSFPEAYIMYSDGHDSTLQEFLWARGGNDTLQRAFYQSLRQTGKGRINLEGAERTSSKAPRTWSSYFKAMHIGNNLGRPE</sequence>
<evidence type="ECO:0000313" key="2">
    <source>
        <dbReference type="Proteomes" id="UP000223976"/>
    </source>
</evidence>
<name>A0A142IIT2_9CAUD</name>
<gene>
    <name evidence="1" type="ORF">SEGD1_223</name>
</gene>
<protein>
    <submittedName>
        <fullName evidence="1">Putative virion structural protein</fullName>
    </submittedName>
</protein>
<proteinExistence type="predicted"/>
<dbReference type="Proteomes" id="UP000223976">
    <property type="component" value="Segment"/>
</dbReference>
<evidence type="ECO:0000313" key="1">
    <source>
        <dbReference type="EMBL" id="AMR59870.1"/>
    </source>
</evidence>
<accession>A0A142IIT2</accession>
<reference evidence="1 2" key="1">
    <citation type="submission" date="2016-02" db="EMBL/GenBank/DDBJ databases">
        <title>Complete genome sequence of a polyvalent bacteriophage, SEGD1, simultaneously inhibiting both Salmonella enterica and Escherichia coli O157:H7.</title>
        <authorList>
            <person name="Fan J."/>
            <person name="Ma J."/>
        </authorList>
    </citation>
    <scope>NUCLEOTIDE SEQUENCE [LARGE SCALE GENOMIC DNA]</scope>
</reference>
<organism evidence="1 2">
    <name type="scientific">Enterobacteria phage SEGD1</name>
    <dbReference type="NCBI Taxonomy" id="1805456"/>
    <lineage>
        <taxon>Viruses</taxon>
        <taxon>Duplodnaviria</taxon>
        <taxon>Heunggongvirae</taxon>
        <taxon>Uroviricota</taxon>
        <taxon>Caudoviricetes</taxon>
        <taxon>Chimalliviridae</taxon>
        <taxon>Seoulvirus</taxon>
        <taxon>Seoulvirus SPN3US</taxon>
    </lineage>
</organism>
<dbReference type="EMBL" id="KU726251">
    <property type="protein sequence ID" value="AMR59870.1"/>
    <property type="molecule type" value="Genomic_DNA"/>
</dbReference>